<comment type="subunit">
    <text evidence="8">The nucleosome is a histone octamer containing two molecules each of H2A, H2B, H3 and H4 assembled in one H3-H4 heterotetramer and two H2A-H2B heterodimers. The octamer wraps approximately 147 bp of DNA.</text>
</comment>
<comment type="function">
    <text evidence="8">Core component of nucleosome. Nucleosomes wrap and compact DNA into chromatin, limiting DNA accessibility to the cellular machineries which require DNA as a template. Histones thereby play a central role in transcription regulation, DNA repair, DNA replication and chromosomal stability. DNA accessibility is regulated via a complex set of post-translational modifications of histones, also called histone code, and nucleosome remodeling.</text>
</comment>
<evidence type="ECO:0000256" key="8">
    <source>
        <dbReference type="RuleBase" id="RU000528"/>
    </source>
</evidence>
<evidence type="ECO:0000256" key="4">
    <source>
        <dbReference type="ARBA" id="ARBA00022454"/>
    </source>
</evidence>
<dbReference type="PRINTS" id="PR00623">
    <property type="entry name" value="HISTONEH4"/>
</dbReference>
<dbReference type="GO" id="GO:0000786">
    <property type="term" value="C:nucleosome"/>
    <property type="evidence" value="ECO:0007669"/>
    <property type="project" value="UniProtKB-KW"/>
</dbReference>
<gene>
    <name evidence="9" type="ORF">PRK78_006447</name>
</gene>
<dbReference type="GO" id="GO:0030527">
    <property type="term" value="F:structural constituent of chromatin"/>
    <property type="evidence" value="ECO:0007669"/>
    <property type="project" value="InterPro"/>
</dbReference>
<dbReference type="PANTHER" id="PTHR10484">
    <property type="entry name" value="HISTONE H4"/>
    <property type="match status" value="1"/>
</dbReference>
<dbReference type="EMBL" id="CP120630">
    <property type="protein sequence ID" value="WEW60959.1"/>
    <property type="molecule type" value="Genomic_DNA"/>
</dbReference>
<evidence type="ECO:0000256" key="7">
    <source>
        <dbReference type="ARBA" id="ARBA00023269"/>
    </source>
</evidence>
<evidence type="ECO:0000313" key="9">
    <source>
        <dbReference type="EMBL" id="WEW60959.1"/>
    </source>
</evidence>
<comment type="subcellular location">
    <subcellularLocation>
        <location evidence="2">Chromosome</location>
    </subcellularLocation>
    <subcellularLocation>
        <location evidence="1">Nucleus</location>
    </subcellularLocation>
</comment>
<evidence type="ECO:0000256" key="6">
    <source>
        <dbReference type="ARBA" id="ARBA00023242"/>
    </source>
</evidence>
<keyword evidence="10" id="KW-1185">Reference proteome</keyword>
<evidence type="ECO:0000256" key="5">
    <source>
        <dbReference type="ARBA" id="ARBA00023125"/>
    </source>
</evidence>
<dbReference type="SUPFAM" id="SSF47113">
    <property type="entry name" value="Histone-fold"/>
    <property type="match status" value="1"/>
</dbReference>
<evidence type="ECO:0000256" key="1">
    <source>
        <dbReference type="ARBA" id="ARBA00004123"/>
    </source>
</evidence>
<dbReference type="GO" id="GO:0046982">
    <property type="term" value="F:protein heterodimerization activity"/>
    <property type="evidence" value="ECO:0007669"/>
    <property type="project" value="InterPro"/>
</dbReference>
<dbReference type="InterPro" id="IPR009072">
    <property type="entry name" value="Histone-fold"/>
</dbReference>
<protein>
    <recommendedName>
        <fullName evidence="8">Histone H4</fullName>
    </recommendedName>
</protein>
<evidence type="ECO:0000313" key="10">
    <source>
        <dbReference type="Proteomes" id="UP001219355"/>
    </source>
</evidence>
<keyword evidence="7 8" id="KW-0544">Nucleosome core</keyword>
<comment type="similarity">
    <text evidence="3 8">Belongs to the histone H4 family.</text>
</comment>
<dbReference type="AlphaFoldDB" id="A0AAF0INM1"/>
<dbReference type="GO" id="GO:0005634">
    <property type="term" value="C:nucleus"/>
    <property type="evidence" value="ECO:0007669"/>
    <property type="project" value="UniProtKB-SubCell"/>
</dbReference>
<dbReference type="Proteomes" id="UP001219355">
    <property type="component" value="Chromosome 4"/>
</dbReference>
<evidence type="ECO:0000256" key="3">
    <source>
        <dbReference type="ARBA" id="ARBA00006564"/>
    </source>
</evidence>
<dbReference type="CDD" id="cd22912">
    <property type="entry name" value="HFD_H4"/>
    <property type="match status" value="1"/>
</dbReference>
<name>A0AAF0INM1_9EURO</name>
<dbReference type="Gene3D" id="1.10.20.10">
    <property type="entry name" value="Histone, subunit A"/>
    <property type="match status" value="1"/>
</dbReference>
<keyword evidence="5 8" id="KW-0238">DNA-binding</keyword>
<accession>A0AAF0INM1</accession>
<sequence length="116" mass="13402">MEIPFRSQKFLAKTAGFMPRRHRKPDRDNIMGITRPAIRRLARRGGVKRMQKAIYETTRDVVLDRLRLIIRQLVDVLESADTNGKGRKTVTTRDVVYVLQRLGSPIYGFGTTMSLR</sequence>
<dbReference type="InterPro" id="IPR001951">
    <property type="entry name" value="Histone_H4"/>
</dbReference>
<keyword evidence="6 8" id="KW-0539">Nucleus</keyword>
<dbReference type="SMART" id="SM00417">
    <property type="entry name" value="H4"/>
    <property type="match status" value="1"/>
</dbReference>
<evidence type="ECO:0000256" key="2">
    <source>
        <dbReference type="ARBA" id="ARBA00004286"/>
    </source>
</evidence>
<proteinExistence type="inferred from homology"/>
<organism evidence="9 10">
    <name type="scientific">Emydomyces testavorans</name>
    <dbReference type="NCBI Taxonomy" id="2070801"/>
    <lineage>
        <taxon>Eukaryota</taxon>
        <taxon>Fungi</taxon>
        <taxon>Dikarya</taxon>
        <taxon>Ascomycota</taxon>
        <taxon>Pezizomycotina</taxon>
        <taxon>Eurotiomycetes</taxon>
        <taxon>Eurotiomycetidae</taxon>
        <taxon>Onygenales</taxon>
        <taxon>Nannizziopsiaceae</taxon>
        <taxon>Emydomyces</taxon>
    </lineage>
</organism>
<reference evidence="9" key="1">
    <citation type="submission" date="2023-03" db="EMBL/GenBank/DDBJ databases">
        <title>Emydomyces testavorans Genome Sequence.</title>
        <authorList>
            <person name="Hoyer L."/>
        </authorList>
    </citation>
    <scope>NUCLEOTIDE SEQUENCE</scope>
    <source>
        <strain evidence="9">16-2883</strain>
    </source>
</reference>
<dbReference type="GO" id="GO:0003677">
    <property type="term" value="F:DNA binding"/>
    <property type="evidence" value="ECO:0007669"/>
    <property type="project" value="UniProtKB-KW"/>
</dbReference>
<keyword evidence="4 8" id="KW-0158">Chromosome</keyword>